<organism evidence="1 2">
    <name type="scientific">Streptococcus intermedius</name>
    <dbReference type="NCBI Taxonomy" id="1338"/>
    <lineage>
        <taxon>Bacteria</taxon>
        <taxon>Bacillati</taxon>
        <taxon>Bacillota</taxon>
        <taxon>Bacilli</taxon>
        <taxon>Lactobacillales</taxon>
        <taxon>Streptococcaceae</taxon>
        <taxon>Streptococcus</taxon>
        <taxon>Streptococcus anginosus group</taxon>
    </lineage>
</organism>
<dbReference type="EMBL" id="RJOO01000003">
    <property type="protein sequence ID" value="RSJ23153.1"/>
    <property type="molecule type" value="Genomic_DNA"/>
</dbReference>
<name>A0AAE8G2Z1_STRIT</name>
<proteinExistence type="predicted"/>
<evidence type="ECO:0008006" key="3">
    <source>
        <dbReference type="Google" id="ProtNLM"/>
    </source>
</evidence>
<accession>A0AAE8G2Z1</accession>
<evidence type="ECO:0000313" key="1">
    <source>
        <dbReference type="EMBL" id="RSJ23153.1"/>
    </source>
</evidence>
<sequence length="107" mass="12447">MKLVEFAELLTETGLIIQYHSFKKGQAPNPPYVVYTAGRPVVQLGDNQQEFKVDTVIVELVTDKKELALEEKLENLLNQSKFFFEKEDETYIDSEELFVVTYSVYLY</sequence>
<gene>
    <name evidence="1" type="ORF">D8827_05735</name>
</gene>
<comment type="caution">
    <text evidence="1">The sequence shown here is derived from an EMBL/GenBank/DDBJ whole genome shotgun (WGS) entry which is preliminary data.</text>
</comment>
<dbReference type="AlphaFoldDB" id="A0AAE8G2Z1"/>
<dbReference type="RefSeq" id="WP_125442441.1">
    <property type="nucleotide sequence ID" value="NZ_RJOO01000003.1"/>
</dbReference>
<reference evidence="1 2" key="1">
    <citation type="submission" date="2018-11" db="EMBL/GenBank/DDBJ databases">
        <title>Species Designations Belie Phenotypic and Genotypic Heterogeneity in Oral Streptococci.</title>
        <authorList>
            <person name="Velsko I."/>
        </authorList>
    </citation>
    <scope>NUCLEOTIDE SEQUENCE [LARGE SCALE GENOMIC DNA]</scope>
    <source>
        <strain evidence="1 2">KLC02</strain>
    </source>
</reference>
<protein>
    <recommendedName>
        <fullName evidence="3">Prophage pi2 protein 38</fullName>
    </recommendedName>
</protein>
<dbReference type="Proteomes" id="UP000267137">
    <property type="component" value="Unassembled WGS sequence"/>
</dbReference>
<evidence type="ECO:0000313" key="2">
    <source>
        <dbReference type="Proteomes" id="UP000267137"/>
    </source>
</evidence>